<dbReference type="EMBL" id="BSXG01000113">
    <property type="protein sequence ID" value="GME44289.1"/>
    <property type="molecule type" value="Genomic_DNA"/>
</dbReference>
<name>A0ACB5SJG7_9PEZI</name>
<accession>A0ACB5SJG7</accession>
<evidence type="ECO:0000313" key="2">
    <source>
        <dbReference type="Proteomes" id="UP001165186"/>
    </source>
</evidence>
<protein>
    <submittedName>
        <fullName evidence="1">Rta-like protein</fullName>
    </submittedName>
</protein>
<dbReference type="Proteomes" id="UP001165186">
    <property type="component" value="Unassembled WGS sequence"/>
</dbReference>
<gene>
    <name evidence="1" type="primary">g9519</name>
    <name evidence="1" type="ORF">NpPPO83_00009519</name>
</gene>
<organism evidence="1 2">
    <name type="scientific">Neofusicoccum parvum</name>
    <dbReference type="NCBI Taxonomy" id="310453"/>
    <lineage>
        <taxon>Eukaryota</taxon>
        <taxon>Fungi</taxon>
        <taxon>Dikarya</taxon>
        <taxon>Ascomycota</taxon>
        <taxon>Pezizomycotina</taxon>
        <taxon>Dothideomycetes</taxon>
        <taxon>Dothideomycetes incertae sedis</taxon>
        <taxon>Botryosphaeriales</taxon>
        <taxon>Botryosphaeriaceae</taxon>
        <taxon>Neofusicoccum</taxon>
    </lineage>
</organism>
<proteinExistence type="predicted"/>
<reference evidence="1" key="1">
    <citation type="submission" date="2024-09" db="EMBL/GenBank/DDBJ databases">
        <title>Draft Genome Sequences of Neofusicoccum parvum.</title>
        <authorList>
            <person name="Ashida A."/>
            <person name="Camagna M."/>
            <person name="Tanaka A."/>
            <person name="Takemoto D."/>
        </authorList>
    </citation>
    <scope>NUCLEOTIDE SEQUENCE</scope>
    <source>
        <strain evidence="1">PPO83</strain>
    </source>
</reference>
<keyword evidence="2" id="KW-1185">Reference proteome</keyword>
<evidence type="ECO:0000313" key="1">
    <source>
        <dbReference type="EMBL" id="GME44289.1"/>
    </source>
</evidence>
<comment type="caution">
    <text evidence="1">The sequence shown here is derived from an EMBL/GenBank/DDBJ whole genome shotgun (WGS) entry which is preliminary data.</text>
</comment>
<sequence length="286" mass="31945">MSKPDGMCYAQYEPSLAAAIIFTVLFAGPTGLHLFQLWKYRTWSFIPFVLGGIFEIIGYAGRSAGAAEYPSCTLVPYIFNILLPLVAPALFAASIYMVLGRIIRKTNGEALSLVRVSWLTKIFVLGDVLSFLVQVIGGVILANADSKTSIDRGQTFITIGLVIQLVFFGLFIVTSISYDMRLRKNSTEASRNLSWETHIRILYISSALIVVRSIFRLIEYLQGHDGELLSNEIYLYVFDAALMLLVMIVFNWKHPAILIAPSTNIGTDDIEARNSDNFLMHKVDTR</sequence>